<dbReference type="AlphaFoldDB" id="A0AAF3EUN9"/>
<evidence type="ECO:0000259" key="9">
    <source>
        <dbReference type="Pfam" id="PF01431"/>
    </source>
</evidence>
<dbReference type="CDD" id="cd08662">
    <property type="entry name" value="M13"/>
    <property type="match status" value="1"/>
</dbReference>
<feature type="domain" description="Peptidase M13 C-terminal" evidence="9">
    <location>
        <begin position="475"/>
        <end position="673"/>
    </location>
</feature>
<dbReference type="Gene3D" id="3.40.390.10">
    <property type="entry name" value="Collagenase (Catalytic Domain)"/>
    <property type="match status" value="1"/>
</dbReference>
<evidence type="ECO:0000256" key="3">
    <source>
        <dbReference type="ARBA" id="ARBA00022670"/>
    </source>
</evidence>
<dbReference type="PRINTS" id="PR00786">
    <property type="entry name" value="NEPRILYSIN"/>
</dbReference>
<dbReference type="PANTHER" id="PTHR11733:SF208">
    <property type="entry name" value="PEPTIDASE M13 C-TERMINAL DOMAIN-CONTAINING PROTEIN"/>
    <property type="match status" value="1"/>
</dbReference>
<dbReference type="InterPro" id="IPR042089">
    <property type="entry name" value="Peptidase_M13_dom_2"/>
</dbReference>
<dbReference type="InterPro" id="IPR008753">
    <property type="entry name" value="Peptidase_M13_N"/>
</dbReference>
<dbReference type="PANTHER" id="PTHR11733">
    <property type="entry name" value="ZINC METALLOPROTEASE FAMILY M13 NEPRILYSIN-RELATED"/>
    <property type="match status" value="1"/>
</dbReference>
<dbReference type="WBParaSite" id="MBELARI_LOCUS17900">
    <property type="protein sequence ID" value="MBELARI_LOCUS17900"/>
    <property type="gene ID" value="MBELARI_LOCUS17900"/>
</dbReference>
<evidence type="ECO:0000256" key="2">
    <source>
        <dbReference type="ARBA" id="ARBA00007357"/>
    </source>
</evidence>
<evidence type="ECO:0000313" key="11">
    <source>
        <dbReference type="Proteomes" id="UP000887575"/>
    </source>
</evidence>
<keyword evidence="5" id="KW-0378">Hydrolase</keyword>
<evidence type="ECO:0000313" key="12">
    <source>
        <dbReference type="WBParaSite" id="MBELARI_LOCUS17900"/>
    </source>
</evidence>
<keyword evidence="6" id="KW-0862">Zinc</keyword>
<dbReference type="Proteomes" id="UP000887575">
    <property type="component" value="Unassembled WGS sequence"/>
</dbReference>
<keyword evidence="7" id="KW-0482">Metalloprotease</keyword>
<dbReference type="InterPro" id="IPR000718">
    <property type="entry name" value="Peptidase_M13"/>
</dbReference>
<evidence type="ECO:0000256" key="5">
    <source>
        <dbReference type="ARBA" id="ARBA00022801"/>
    </source>
</evidence>
<feature type="signal peptide" evidence="8">
    <location>
        <begin position="1"/>
        <end position="21"/>
    </location>
</feature>
<dbReference type="GO" id="GO:0005886">
    <property type="term" value="C:plasma membrane"/>
    <property type="evidence" value="ECO:0007669"/>
    <property type="project" value="TreeGrafter"/>
</dbReference>
<feature type="chain" id="PRO_5042188614" evidence="8">
    <location>
        <begin position="22"/>
        <end position="679"/>
    </location>
</feature>
<comment type="cofactor">
    <cofactor evidence="1">
        <name>Zn(2+)</name>
        <dbReference type="ChEBI" id="CHEBI:29105"/>
    </cofactor>
</comment>
<dbReference type="PROSITE" id="PS51885">
    <property type="entry name" value="NEPRILYSIN"/>
    <property type="match status" value="1"/>
</dbReference>
<reference evidence="12" key="1">
    <citation type="submission" date="2024-02" db="UniProtKB">
        <authorList>
            <consortium name="WormBaseParasite"/>
        </authorList>
    </citation>
    <scope>IDENTIFICATION</scope>
</reference>
<dbReference type="InterPro" id="IPR024079">
    <property type="entry name" value="MetalloPept_cat_dom_sf"/>
</dbReference>
<keyword evidence="11" id="KW-1185">Reference proteome</keyword>
<keyword evidence="4" id="KW-0479">Metal-binding</keyword>
<sequence length="679" mass="77624">MGQSWWLLVLLLSVDSKSIQSSQVCTTSGCTRAASMLLNAIDPAIDPCEDFYEFACGGYKMTHPLINDGTEASVIGNAKKRQMGIVQNYLAEAPFNPNASIADKRVAKLYQLCLNIDKDGIKPLVPYLANDFGLPFLTPNRVLGEKVDAFETGEMPFLYIMPITEDPPVYKLMANRFAVSEEALDKNSKYLVKLMTMLANDVYSTDINEEMAQRILTFIAFNERLNEAVTKDFELKLKGSTNTLRRQMTIAELENEYPVYPWKRIFMPNFLNIDVADLSFDFVTDDLFYLAELSDLLHTESAQSFYFDSVQNEKLRQLDLMFGAPYRQLHEQIFSVSQSLAEKCTTRIASSGSERWIDDFFLSHITKEKNLAPLKALAEDVHENYLEMLKSEKWISKEALQKVYQYIKEIKFSIGPKERWDSQKLDAFYQNFTPFDAPTFWDYQNVASSFQAKTEFQGWNDPAAIIVNAQNRGTEFQIYLGIIEEPMFAWDYPLEINYGSMGMIIGHEITHSIDPNIRGLKRNWLTKEDLKAFDRKVQCVVDQYGNVTVPLSHSNGTVSQDPHFTWGEDVSDLGGIRVAYKAYRKALARRDGKKSQKLPGLDQYNNDQIFFLGAAQLFCETASDENLLQDQYGDSHPISQIRPNEQLKDFEHFANAFKCPAGSPMNPKKKCRVWRRLNA</sequence>
<evidence type="ECO:0000256" key="8">
    <source>
        <dbReference type="SAM" id="SignalP"/>
    </source>
</evidence>
<comment type="similarity">
    <text evidence="2">Belongs to the peptidase M13 family.</text>
</comment>
<name>A0AAF3EUN9_9BILA</name>
<dbReference type="GO" id="GO:0016485">
    <property type="term" value="P:protein processing"/>
    <property type="evidence" value="ECO:0007669"/>
    <property type="project" value="TreeGrafter"/>
</dbReference>
<dbReference type="Pfam" id="PF01431">
    <property type="entry name" value="Peptidase_M13"/>
    <property type="match status" value="1"/>
</dbReference>
<dbReference type="Gene3D" id="1.10.1380.10">
    <property type="entry name" value="Neutral endopeptidase , domain2"/>
    <property type="match status" value="1"/>
</dbReference>
<dbReference type="GO" id="GO:0004222">
    <property type="term" value="F:metalloendopeptidase activity"/>
    <property type="evidence" value="ECO:0007669"/>
    <property type="project" value="InterPro"/>
</dbReference>
<evidence type="ECO:0000259" key="10">
    <source>
        <dbReference type="Pfam" id="PF05649"/>
    </source>
</evidence>
<feature type="domain" description="Peptidase M13 N-terminal" evidence="10">
    <location>
        <begin position="47"/>
        <end position="415"/>
    </location>
</feature>
<dbReference type="Pfam" id="PF05649">
    <property type="entry name" value="Peptidase_M13_N"/>
    <property type="match status" value="1"/>
</dbReference>
<accession>A0AAF3EUN9</accession>
<evidence type="ECO:0000256" key="6">
    <source>
        <dbReference type="ARBA" id="ARBA00022833"/>
    </source>
</evidence>
<evidence type="ECO:0000256" key="7">
    <source>
        <dbReference type="ARBA" id="ARBA00023049"/>
    </source>
</evidence>
<keyword evidence="8" id="KW-0732">Signal</keyword>
<dbReference type="InterPro" id="IPR018497">
    <property type="entry name" value="Peptidase_M13_C"/>
</dbReference>
<evidence type="ECO:0000256" key="1">
    <source>
        <dbReference type="ARBA" id="ARBA00001947"/>
    </source>
</evidence>
<evidence type="ECO:0000256" key="4">
    <source>
        <dbReference type="ARBA" id="ARBA00022723"/>
    </source>
</evidence>
<protein>
    <submittedName>
        <fullName evidence="12">Uncharacterized protein</fullName>
    </submittedName>
</protein>
<keyword evidence="3" id="KW-0645">Protease</keyword>
<proteinExistence type="inferred from homology"/>
<organism evidence="11 12">
    <name type="scientific">Mesorhabditis belari</name>
    <dbReference type="NCBI Taxonomy" id="2138241"/>
    <lineage>
        <taxon>Eukaryota</taxon>
        <taxon>Metazoa</taxon>
        <taxon>Ecdysozoa</taxon>
        <taxon>Nematoda</taxon>
        <taxon>Chromadorea</taxon>
        <taxon>Rhabditida</taxon>
        <taxon>Rhabditina</taxon>
        <taxon>Rhabditomorpha</taxon>
        <taxon>Rhabditoidea</taxon>
        <taxon>Rhabditidae</taxon>
        <taxon>Mesorhabditinae</taxon>
        <taxon>Mesorhabditis</taxon>
    </lineage>
</organism>
<dbReference type="SUPFAM" id="SSF55486">
    <property type="entry name" value="Metalloproteases ('zincins'), catalytic domain"/>
    <property type="match status" value="1"/>
</dbReference>
<dbReference type="GO" id="GO:0046872">
    <property type="term" value="F:metal ion binding"/>
    <property type="evidence" value="ECO:0007669"/>
    <property type="project" value="UniProtKB-KW"/>
</dbReference>